<dbReference type="Gene3D" id="3.40.50.150">
    <property type="entry name" value="Vaccinia Virus protein VP39"/>
    <property type="match status" value="1"/>
</dbReference>
<dbReference type="SUPFAM" id="SSF53335">
    <property type="entry name" value="S-adenosyl-L-methionine-dependent methyltransferases"/>
    <property type="match status" value="1"/>
</dbReference>
<dbReference type="InterPro" id="IPR006342">
    <property type="entry name" value="FkbM_mtfrase"/>
</dbReference>
<keyword evidence="3" id="KW-1185">Reference proteome</keyword>
<dbReference type="AlphaFoldDB" id="A0A8R1HX76"/>
<dbReference type="EnsemblMetazoa" id="CJA11176b.1">
    <property type="protein sequence ID" value="CJA11176b.1"/>
    <property type="gene ID" value="WBGene00130380"/>
</dbReference>
<proteinExistence type="predicted"/>
<dbReference type="PANTHER" id="PTHR32026:SF27">
    <property type="entry name" value="METHYLTRANSFERASE FKBM DOMAIN-CONTAINING PROTEIN-RELATED"/>
    <property type="match status" value="1"/>
</dbReference>
<sequence>MKNFSIRQIPLRRRTLEQVNKDQQFAQLYGALAPEVFCPEKDEQTEATRKVYSEIRGVSKKALISMTTSQKNQTSTIEDLAKDAGVTKVEILKIDIEGAEKTCLIPFLEKFTVCQIYLEVHGGAQEHVKLLQEIAHLNYRLFSYEVNGFGMTACEYSFIHETCIEKYGGRRIAYFLDYLN</sequence>
<evidence type="ECO:0000313" key="3">
    <source>
        <dbReference type="Proteomes" id="UP000005237"/>
    </source>
</evidence>
<evidence type="ECO:0000259" key="1">
    <source>
        <dbReference type="Pfam" id="PF05050"/>
    </source>
</evidence>
<evidence type="ECO:0000313" key="2">
    <source>
        <dbReference type="EnsemblMetazoa" id="CJA11176b.1"/>
    </source>
</evidence>
<protein>
    <submittedName>
        <fullName evidence="2">Methyltransf_21 domain-containing protein</fullName>
    </submittedName>
</protein>
<reference evidence="3" key="1">
    <citation type="submission" date="2010-08" db="EMBL/GenBank/DDBJ databases">
        <authorList>
            <consortium name="Caenorhabditis japonica Sequencing Consortium"/>
            <person name="Wilson R.K."/>
        </authorList>
    </citation>
    <scope>NUCLEOTIDE SEQUENCE [LARGE SCALE GENOMIC DNA]</scope>
    <source>
        <strain evidence="3">DF5081</strain>
    </source>
</reference>
<organism evidence="2 3">
    <name type="scientific">Caenorhabditis japonica</name>
    <dbReference type="NCBI Taxonomy" id="281687"/>
    <lineage>
        <taxon>Eukaryota</taxon>
        <taxon>Metazoa</taxon>
        <taxon>Ecdysozoa</taxon>
        <taxon>Nematoda</taxon>
        <taxon>Chromadorea</taxon>
        <taxon>Rhabditida</taxon>
        <taxon>Rhabditina</taxon>
        <taxon>Rhabditomorpha</taxon>
        <taxon>Rhabditoidea</taxon>
        <taxon>Rhabditidae</taxon>
        <taxon>Peloderinae</taxon>
        <taxon>Caenorhabditis</taxon>
    </lineage>
</organism>
<accession>A0A8R1HX76</accession>
<dbReference type="PANTHER" id="PTHR32026">
    <property type="entry name" value="METHYLTRANSFERASE-LIKE PROTEIN 24"/>
    <property type="match status" value="1"/>
</dbReference>
<reference evidence="2" key="2">
    <citation type="submission" date="2022-06" db="UniProtKB">
        <authorList>
            <consortium name="EnsemblMetazoa"/>
        </authorList>
    </citation>
    <scope>IDENTIFICATION</scope>
    <source>
        <strain evidence="2">DF5081</strain>
    </source>
</reference>
<dbReference type="InterPro" id="IPR026913">
    <property type="entry name" value="METTL24"/>
</dbReference>
<feature type="domain" description="Methyltransferase FkbM" evidence="1">
    <location>
        <begin position="64"/>
        <end position="141"/>
    </location>
</feature>
<dbReference type="Pfam" id="PF05050">
    <property type="entry name" value="Methyltransf_21"/>
    <property type="match status" value="1"/>
</dbReference>
<name>A0A8R1HX76_CAEJA</name>
<dbReference type="Proteomes" id="UP000005237">
    <property type="component" value="Unassembled WGS sequence"/>
</dbReference>
<dbReference type="InterPro" id="IPR029063">
    <property type="entry name" value="SAM-dependent_MTases_sf"/>
</dbReference>